<keyword evidence="2" id="KW-1185">Reference proteome</keyword>
<dbReference type="AlphaFoldDB" id="A0A3Q9FQC6"/>
<dbReference type="RefSeq" id="WP_126614722.1">
    <property type="nucleotide sequence ID" value="NZ_CP034562.1"/>
</dbReference>
<protein>
    <submittedName>
        <fullName evidence="1">Uncharacterized protein</fullName>
    </submittedName>
</protein>
<dbReference type="EMBL" id="CP034562">
    <property type="protein sequence ID" value="AZQ62831.1"/>
    <property type="molecule type" value="Genomic_DNA"/>
</dbReference>
<proteinExistence type="predicted"/>
<dbReference type="KEGG" id="fll:EI427_11475"/>
<reference evidence="1 2" key="1">
    <citation type="submission" date="2018-12" db="EMBL/GenBank/DDBJ databases">
        <title>Flammeovirga pectinis sp. nov., isolated from the gut of the Korean scallop, Patinopecten yessoensis.</title>
        <authorList>
            <person name="Bae J.-W."/>
            <person name="Jeong Y.-S."/>
            <person name="Kang W."/>
        </authorList>
    </citation>
    <scope>NUCLEOTIDE SEQUENCE [LARGE SCALE GENOMIC DNA]</scope>
    <source>
        <strain evidence="1 2">L12M1</strain>
    </source>
</reference>
<organism evidence="1 2">
    <name type="scientific">Flammeovirga pectinis</name>
    <dbReference type="NCBI Taxonomy" id="2494373"/>
    <lineage>
        <taxon>Bacteria</taxon>
        <taxon>Pseudomonadati</taxon>
        <taxon>Bacteroidota</taxon>
        <taxon>Cytophagia</taxon>
        <taxon>Cytophagales</taxon>
        <taxon>Flammeovirgaceae</taxon>
        <taxon>Flammeovirga</taxon>
    </lineage>
</organism>
<sequence>MNDIYFLYNGIIRTARTKEELNDLINIGFVALASYSPTKKMVYDLSHKTPEQLFLLTEALKNEIKAVDNYGINMY</sequence>
<gene>
    <name evidence="1" type="ORF">EI427_11475</name>
</gene>
<evidence type="ECO:0000313" key="2">
    <source>
        <dbReference type="Proteomes" id="UP000267268"/>
    </source>
</evidence>
<name>A0A3Q9FQC6_9BACT</name>
<evidence type="ECO:0000313" key="1">
    <source>
        <dbReference type="EMBL" id="AZQ62831.1"/>
    </source>
</evidence>
<dbReference type="Proteomes" id="UP000267268">
    <property type="component" value="Chromosome 1"/>
</dbReference>
<accession>A0A3Q9FQC6</accession>